<dbReference type="InterPro" id="IPR005000">
    <property type="entry name" value="Aldolase/citrate-lyase_domain"/>
</dbReference>
<keyword evidence="11" id="KW-0496">Mitochondrion</keyword>
<sequence length="350" mass="38255">MIYSFIFIPDMIPRSLLRSSVSYSSSLSALRSYSSVQRRELTPRRALMYVPGSDERKLAKIPQLGADCICLDMEDGVSYLSKGSARSNIRKILDGELSIDFGRSEKSVRFNDASSGLLEEDVEVLFSGKLKSLPSSVQLPKVNDTEAVSWFGELIKSRLKNKELIGANGRKMGLVFFVESALALINLGDIVKGILSSPSQESPFVPEAIVFGSDDYVADIGATRTQGAGELLYARQKVVAVAKAFGLQAIDLVHINYKDIDGLAAQSVEGAQMGFTGKQVIHPGQISTVHSSFAPSEEKARWAEELIVGFREHESSGKGAFTFRGNMIDMPLVLQAQNILDMHMSIHSLK</sequence>
<keyword evidence="10" id="KW-0007">Acetylation</keyword>
<reference evidence="27" key="1">
    <citation type="submission" date="2009-03" db="EMBL/GenBank/DDBJ databases">
        <title>Caligus rogercresseyi ESTs and full-length cDNAs.</title>
        <authorList>
            <person name="Yasuike M."/>
            <person name="von Schalburg K."/>
            <person name="Cooper G."/>
            <person name="Leong J."/>
            <person name="Jones S.R.M."/>
            <person name="Koop B.F."/>
        </authorList>
    </citation>
    <scope>NUCLEOTIDE SEQUENCE</scope>
    <source>
        <tissue evidence="27">Whole tissue</tissue>
    </source>
</reference>
<evidence type="ECO:0000256" key="15">
    <source>
        <dbReference type="ARBA" id="ARBA00051672"/>
    </source>
</evidence>
<comment type="catalytic activity">
    <reaction evidence="15">
        <text>(3S)-citramalyl-CoA = pyruvate + acetyl-CoA</text>
        <dbReference type="Rhea" id="RHEA:22612"/>
        <dbReference type="ChEBI" id="CHEBI:15361"/>
        <dbReference type="ChEBI" id="CHEBI:57288"/>
        <dbReference type="ChEBI" id="CHEBI:58668"/>
        <dbReference type="EC" id="4.1.3.25"/>
    </reaction>
</comment>
<evidence type="ECO:0000256" key="9">
    <source>
        <dbReference type="ARBA" id="ARBA00022946"/>
    </source>
</evidence>
<organism evidence="27">
    <name type="scientific">Caligus rogercresseyi</name>
    <name type="common">Sea louse</name>
    <dbReference type="NCBI Taxonomy" id="217165"/>
    <lineage>
        <taxon>Eukaryota</taxon>
        <taxon>Metazoa</taxon>
        <taxon>Ecdysozoa</taxon>
        <taxon>Arthropoda</taxon>
        <taxon>Crustacea</taxon>
        <taxon>Multicrustacea</taxon>
        <taxon>Hexanauplia</taxon>
        <taxon>Copepoda</taxon>
        <taxon>Siphonostomatoida</taxon>
        <taxon>Caligidae</taxon>
        <taxon>Caligus</taxon>
    </lineage>
</organism>
<evidence type="ECO:0000259" key="26">
    <source>
        <dbReference type="Pfam" id="PF03328"/>
    </source>
</evidence>
<evidence type="ECO:0000256" key="23">
    <source>
        <dbReference type="ARBA" id="ARBA00083020"/>
    </source>
</evidence>
<dbReference type="GO" id="GO:0046872">
    <property type="term" value="F:metal ion binding"/>
    <property type="evidence" value="ECO:0007669"/>
    <property type="project" value="UniProtKB-KW"/>
</dbReference>
<comment type="cofactor">
    <cofactor evidence="1">
        <name>Mg(2+)</name>
        <dbReference type="ChEBI" id="CHEBI:18420"/>
    </cofactor>
</comment>
<feature type="domain" description="HpcH/HpaI aldolase/citrate lyase" evidence="26">
    <location>
        <begin position="45"/>
        <end position="283"/>
    </location>
</feature>
<dbReference type="EC" id="3.1.2.30" evidence="18"/>
<keyword evidence="7" id="KW-0378">Hydrolase</keyword>
<evidence type="ECO:0000256" key="4">
    <source>
        <dbReference type="ARBA" id="ARBA00012636"/>
    </source>
</evidence>
<gene>
    <name evidence="27" type="primary">CLYBL</name>
</gene>
<evidence type="ECO:0000313" key="27">
    <source>
        <dbReference type="EMBL" id="ACO10265.1"/>
    </source>
</evidence>
<keyword evidence="6 25" id="KW-0479">Metal-binding</keyword>
<evidence type="ECO:0000256" key="1">
    <source>
        <dbReference type="ARBA" id="ARBA00001946"/>
    </source>
</evidence>
<dbReference type="PIRSF" id="PIRSF015582">
    <property type="entry name" value="Cit_lyase_B"/>
    <property type="match status" value="1"/>
</dbReference>
<evidence type="ECO:0000256" key="22">
    <source>
        <dbReference type="ARBA" id="ARBA00076788"/>
    </source>
</evidence>
<dbReference type="GO" id="GO:0047777">
    <property type="term" value="F:(S)-citramalyl-CoA lyase activity"/>
    <property type="evidence" value="ECO:0007669"/>
    <property type="project" value="UniProtKB-EC"/>
</dbReference>
<evidence type="ECO:0000256" key="7">
    <source>
        <dbReference type="ARBA" id="ARBA00022801"/>
    </source>
</evidence>
<feature type="binding site" evidence="25">
    <location>
        <position position="215"/>
    </location>
    <ligand>
        <name>Mg(2+)</name>
        <dbReference type="ChEBI" id="CHEBI:18420"/>
    </ligand>
</feature>
<evidence type="ECO:0000256" key="3">
    <source>
        <dbReference type="ARBA" id="ARBA00011233"/>
    </source>
</evidence>
<dbReference type="PANTHER" id="PTHR11105">
    <property type="entry name" value="CITRATE LYASE SUBUNIT BETA-RELATED"/>
    <property type="match status" value="1"/>
</dbReference>
<evidence type="ECO:0000256" key="13">
    <source>
        <dbReference type="ARBA" id="ARBA00047918"/>
    </source>
</evidence>
<dbReference type="GO" id="GO:0016787">
    <property type="term" value="F:hydrolase activity"/>
    <property type="evidence" value="ECO:0007669"/>
    <property type="project" value="UniProtKB-KW"/>
</dbReference>
<evidence type="ECO:0000256" key="17">
    <source>
        <dbReference type="ARBA" id="ARBA00061542"/>
    </source>
</evidence>
<dbReference type="Pfam" id="PF03328">
    <property type="entry name" value="HpcH_HpaI"/>
    <property type="match status" value="1"/>
</dbReference>
<dbReference type="FunFam" id="3.20.20.60:FF:000014">
    <property type="entry name" value="Citrate lyase subunit beta-like protein"/>
    <property type="match status" value="1"/>
</dbReference>
<dbReference type="InterPro" id="IPR040186">
    <property type="entry name" value="Citramalyl-CoA_lyase"/>
</dbReference>
<evidence type="ECO:0000256" key="10">
    <source>
        <dbReference type="ARBA" id="ARBA00022990"/>
    </source>
</evidence>
<keyword evidence="5" id="KW-0808">Transferase</keyword>
<comment type="catalytic activity">
    <reaction evidence="13">
        <text>glyoxylate + acetyl-CoA + H2O = (S)-malate + CoA + H(+)</text>
        <dbReference type="Rhea" id="RHEA:18181"/>
        <dbReference type="ChEBI" id="CHEBI:15377"/>
        <dbReference type="ChEBI" id="CHEBI:15378"/>
        <dbReference type="ChEBI" id="CHEBI:15589"/>
        <dbReference type="ChEBI" id="CHEBI:36655"/>
        <dbReference type="ChEBI" id="CHEBI:57287"/>
        <dbReference type="ChEBI" id="CHEBI:57288"/>
        <dbReference type="EC" id="2.3.3.9"/>
    </reaction>
</comment>
<dbReference type="GO" id="GO:0005739">
    <property type="term" value="C:mitochondrion"/>
    <property type="evidence" value="ECO:0007669"/>
    <property type="project" value="UniProtKB-SubCell"/>
</dbReference>
<dbReference type="InterPro" id="IPR011206">
    <property type="entry name" value="Citrate_lyase_beta/mcl1/mcl2"/>
</dbReference>
<dbReference type="PANTHER" id="PTHR11105:SF0">
    <property type="entry name" value="CITRAMALYL-COA LYASE, MITOCHONDRIAL"/>
    <property type="match status" value="1"/>
</dbReference>
<comment type="function">
    <text evidence="16">Mitochondrial citramalyl-CoA lyase indirectly involved in the vitamin B12 metabolism. Converts citramalyl-CoA into acetyl-CoA and pyruvate in the C5-dicarboxylate catabolism pathway. The C5-dicarboxylate catabolism pathway is required to detoxify itaconate, a vitamin B12-poisoning metabolite. Also acts as a malate synthase in vitro, converting glyoxylate and acetyl-CoA to malate. Also displays malyl-CoA thioesterase activity. Also acts as a beta-methylmalate synthase in vitro, by mediating conversion of glyoxylate and propionyl-CoA to beta-methylmalate. Also has very weak citramalate synthase activity in vitro.</text>
</comment>
<evidence type="ECO:0000256" key="14">
    <source>
        <dbReference type="ARBA" id="ARBA00051623"/>
    </source>
</evidence>
<dbReference type="EC" id="4.1.3.25" evidence="19"/>
<evidence type="ECO:0000256" key="21">
    <source>
        <dbReference type="ARBA" id="ARBA00076231"/>
    </source>
</evidence>
<dbReference type="GO" id="GO:0106064">
    <property type="term" value="P:regulation of cobalamin metabolic process"/>
    <property type="evidence" value="ECO:0007669"/>
    <property type="project" value="TreeGrafter"/>
</dbReference>
<evidence type="ECO:0000256" key="2">
    <source>
        <dbReference type="ARBA" id="ARBA00004173"/>
    </source>
</evidence>
<dbReference type="Gene3D" id="3.20.20.60">
    <property type="entry name" value="Phosphoenolpyruvate-binding domains"/>
    <property type="match status" value="1"/>
</dbReference>
<dbReference type="SUPFAM" id="SSF51621">
    <property type="entry name" value="Phosphoenolpyruvate/pyruvate domain"/>
    <property type="match status" value="1"/>
</dbReference>
<evidence type="ECO:0000256" key="19">
    <source>
        <dbReference type="ARBA" id="ARBA00066840"/>
    </source>
</evidence>
<evidence type="ECO:0000256" key="11">
    <source>
        <dbReference type="ARBA" id="ARBA00023128"/>
    </source>
</evidence>
<keyword evidence="9" id="KW-0809">Transit peptide</keyword>
<dbReference type="EC" id="2.3.3.9" evidence="4"/>
<protein>
    <recommendedName>
        <fullName evidence="20">Citramalyl-CoA lyase, mitochondrial</fullName>
        <ecNumber evidence="4">2.3.3.9</ecNumber>
        <ecNumber evidence="18">3.1.2.30</ecNumber>
        <ecNumber evidence="19">4.1.3.25</ecNumber>
    </recommendedName>
    <alternativeName>
        <fullName evidence="22">(3S)-malyl-CoA thioesterase</fullName>
    </alternativeName>
    <alternativeName>
        <fullName evidence="23">Beta-methylmalate synthase</fullName>
    </alternativeName>
    <alternativeName>
        <fullName evidence="21">Malate synthase</fullName>
    </alternativeName>
</protein>
<comment type="subcellular location">
    <subcellularLocation>
        <location evidence="2">Mitochondrion</location>
    </subcellularLocation>
</comment>
<accession>C1BML2</accession>
<evidence type="ECO:0000256" key="16">
    <source>
        <dbReference type="ARBA" id="ARBA00055540"/>
    </source>
</evidence>
<evidence type="ECO:0000256" key="5">
    <source>
        <dbReference type="ARBA" id="ARBA00022679"/>
    </source>
</evidence>
<comment type="catalytic activity">
    <reaction evidence="14">
        <text>propanoyl-CoA + glyoxylate + H2O = 3-methylmalate + CoA + H(+)</text>
        <dbReference type="Rhea" id="RHEA:47628"/>
        <dbReference type="ChEBI" id="CHEBI:15377"/>
        <dbReference type="ChEBI" id="CHEBI:15378"/>
        <dbReference type="ChEBI" id="CHEBI:36655"/>
        <dbReference type="ChEBI" id="CHEBI:57287"/>
        <dbReference type="ChEBI" id="CHEBI:57392"/>
        <dbReference type="ChEBI" id="CHEBI:87810"/>
    </reaction>
</comment>
<keyword evidence="8 25" id="KW-0460">Magnesium</keyword>
<keyword evidence="12 27" id="KW-0456">Lyase</keyword>
<feature type="binding site" evidence="25">
    <location>
        <position position="179"/>
    </location>
    <ligand>
        <name>Mg(2+)</name>
        <dbReference type="ChEBI" id="CHEBI:18420"/>
    </ligand>
</feature>
<name>C1BML2_CALRO</name>
<dbReference type="InterPro" id="IPR015813">
    <property type="entry name" value="Pyrv/PenolPyrv_kinase-like_dom"/>
</dbReference>
<feature type="binding site" evidence="24">
    <location>
        <position position="109"/>
    </location>
    <ligand>
        <name>substrate</name>
    </ligand>
</feature>
<evidence type="ECO:0000256" key="20">
    <source>
        <dbReference type="ARBA" id="ARBA00072098"/>
    </source>
</evidence>
<dbReference type="AlphaFoldDB" id="C1BML2"/>
<evidence type="ECO:0000256" key="6">
    <source>
        <dbReference type="ARBA" id="ARBA00022723"/>
    </source>
</evidence>
<proteinExistence type="evidence at transcript level"/>
<dbReference type="GO" id="GO:0004474">
    <property type="term" value="F:malate synthase activity"/>
    <property type="evidence" value="ECO:0007669"/>
    <property type="project" value="UniProtKB-EC"/>
</dbReference>
<evidence type="ECO:0000256" key="12">
    <source>
        <dbReference type="ARBA" id="ARBA00023239"/>
    </source>
</evidence>
<evidence type="ECO:0000256" key="25">
    <source>
        <dbReference type="PIRSR" id="PIRSR015582-2"/>
    </source>
</evidence>
<dbReference type="EMBL" id="BT075841">
    <property type="protein sequence ID" value="ACO10265.1"/>
    <property type="molecule type" value="mRNA"/>
</dbReference>
<dbReference type="InterPro" id="IPR040442">
    <property type="entry name" value="Pyrv_kinase-like_dom_sf"/>
</dbReference>
<comment type="similarity">
    <text evidence="17">Belongs to the HpcH/HpaI aldolase family. Citrate lyase beta subunit-like subfamily.</text>
</comment>
<comment type="subunit">
    <text evidence="3">Homotrimer.</text>
</comment>
<evidence type="ECO:0000256" key="24">
    <source>
        <dbReference type="PIRSR" id="PIRSR015582-1"/>
    </source>
</evidence>
<feature type="binding site" evidence="24">
    <location>
        <position position="179"/>
    </location>
    <ligand>
        <name>substrate</name>
    </ligand>
</feature>
<evidence type="ECO:0000256" key="8">
    <source>
        <dbReference type="ARBA" id="ARBA00022842"/>
    </source>
</evidence>
<evidence type="ECO:0000256" key="18">
    <source>
        <dbReference type="ARBA" id="ARBA00066460"/>
    </source>
</evidence>